<geneLocation type="plasmid" evidence="1">
    <name>pE648CTX-M-65</name>
</geneLocation>
<sequence length="51" mass="5838">MFVQHRNNQLVLDVLIFELHIFKRQLNLKVPFTSPPTQTLDAIVTSRSGSS</sequence>
<protein>
    <submittedName>
        <fullName evidence="1">Uncharacterized protein</fullName>
    </submittedName>
</protein>
<proteinExistence type="predicted"/>
<evidence type="ECO:0000313" key="1">
    <source>
        <dbReference type="EMBL" id="QIQ10298.1"/>
    </source>
</evidence>
<organism evidence="1">
    <name type="scientific">Escherichia coli</name>
    <dbReference type="NCBI Taxonomy" id="562"/>
    <lineage>
        <taxon>Bacteria</taxon>
        <taxon>Pseudomonadati</taxon>
        <taxon>Pseudomonadota</taxon>
        <taxon>Gammaproteobacteria</taxon>
        <taxon>Enterobacterales</taxon>
        <taxon>Enterobacteriaceae</taxon>
        <taxon>Escherichia</taxon>
    </lineage>
</organism>
<reference evidence="1" key="1">
    <citation type="submission" date="2019-07" db="EMBL/GenBank/DDBJ databases">
        <title>A Novel blaCTX-M-65-carrying IncHI2 Plasmid pE648CTX-M-65 isolated from a clinical carbapenem- and colistin-resistance Escherichia coli.</title>
        <authorList>
            <person name="Lv Y."/>
        </authorList>
    </citation>
    <scope>NUCLEOTIDE SEQUENCE</scope>
    <source>
        <strain evidence="1">E648</strain>
        <plasmid evidence="1">pE648CTX-M-65</plasmid>
    </source>
</reference>
<dbReference type="EMBL" id="MN200941">
    <property type="protein sequence ID" value="QIQ10298.1"/>
    <property type="molecule type" value="Genomic_DNA"/>
</dbReference>
<dbReference type="AlphaFoldDB" id="A0A6G9HIQ1"/>
<name>A0A6G9HIQ1_ECOLX</name>
<accession>A0A6G9HIQ1</accession>
<keyword evidence="1" id="KW-0614">Plasmid</keyword>